<protein>
    <submittedName>
        <fullName evidence="1">Uncharacterized protein</fullName>
    </submittedName>
</protein>
<reference evidence="1 2" key="1">
    <citation type="journal article" date="2019" name="Int. J. Syst. Evol. Microbiol.">
        <title>The Global Catalogue of Microorganisms (GCM) 10K type strain sequencing project: providing services to taxonomists for standard genome sequencing and annotation.</title>
        <authorList>
            <consortium name="The Broad Institute Genomics Platform"/>
            <consortium name="The Broad Institute Genome Sequencing Center for Infectious Disease"/>
            <person name="Wu L."/>
            <person name="Ma J."/>
        </authorList>
    </citation>
    <scope>NUCLEOTIDE SEQUENCE [LARGE SCALE GENOMIC DNA]</scope>
    <source>
        <strain evidence="1 2">JCM 14559</strain>
    </source>
</reference>
<sequence length="497" mass="53422">MAQHGTARYQYLESLDSCRTLRPEPGEPDGEYAEEAHLQVFTEVLMTLALGRTVVVPQSYAFDSYAFLRVATDVLRARTGAAVDHHPFRVHLHGARSYREAVDLILARARTADPAQPFLSRLLPELNDPAAYGLDPGELREHAADFERLRRAPWLDDERAAGLRLIADEFDWPPVAARPAARTYRLGELVVGAADPSSPMGRSAAQLPEHQRDVHATLATAIRRLGTDHPEHFDNRSRLRLPLPWPGDPDGRSPAQIIDDPETLALLVEFVDTLYNVIVVDSIGVADATLSTDLAADEHRLAGRAVAQELALAQYRSRARPAAWLPPAPAPDGTPPLFRIEVDAAAALTDDRARTRLAALRANATDAVAALLQARAEPRAKSPFWQGVDALRAAEDPRAARAALDAHLARVAALVGSGVTVSGRGGSLVEMVLTAAGAVGPTLATEAWHLPGLLSYSATAAGAVGSLVYGRTKQAATGRRTTRRTACALGRVVDVRG</sequence>
<dbReference type="Proteomes" id="UP001500897">
    <property type="component" value="Unassembled WGS sequence"/>
</dbReference>
<proteinExistence type="predicted"/>
<gene>
    <name evidence="1" type="ORF">GCM10009759_01530</name>
</gene>
<keyword evidence="2" id="KW-1185">Reference proteome</keyword>
<comment type="caution">
    <text evidence="1">The sequence shown here is derived from an EMBL/GenBank/DDBJ whole genome shotgun (WGS) entry which is preliminary data.</text>
</comment>
<accession>A0ABN2W4C1</accession>
<name>A0ABN2W4C1_9ACTN</name>
<evidence type="ECO:0000313" key="2">
    <source>
        <dbReference type="Proteomes" id="UP001500897"/>
    </source>
</evidence>
<organism evidence="1 2">
    <name type="scientific">Kitasatospora saccharophila</name>
    <dbReference type="NCBI Taxonomy" id="407973"/>
    <lineage>
        <taxon>Bacteria</taxon>
        <taxon>Bacillati</taxon>
        <taxon>Actinomycetota</taxon>
        <taxon>Actinomycetes</taxon>
        <taxon>Kitasatosporales</taxon>
        <taxon>Streptomycetaceae</taxon>
        <taxon>Kitasatospora</taxon>
    </lineage>
</organism>
<evidence type="ECO:0000313" key="1">
    <source>
        <dbReference type="EMBL" id="GAA2083416.1"/>
    </source>
</evidence>
<dbReference type="RefSeq" id="WP_344549671.1">
    <property type="nucleotide sequence ID" value="NZ_BAAANS010000001.1"/>
</dbReference>
<dbReference type="EMBL" id="BAAANS010000001">
    <property type="protein sequence ID" value="GAA2083416.1"/>
    <property type="molecule type" value="Genomic_DNA"/>
</dbReference>